<dbReference type="Proteomes" id="UP001220964">
    <property type="component" value="Unassembled WGS sequence"/>
</dbReference>
<sequence>MASNFEWDESKNRQNVELRGIDFSVAEGFDWSTAQLFADDRIDYGEDRVIARGTIGDRLHILVFVLRGSRMRIISLRKANRRERRAYVAETGRPLRDT</sequence>
<keyword evidence="2" id="KW-1185">Reference proteome</keyword>
<comment type="caution">
    <text evidence="1">The sequence shown here is derived from an EMBL/GenBank/DDBJ whole genome shotgun (WGS) entry which is preliminary data.</text>
</comment>
<protein>
    <submittedName>
        <fullName evidence="1">BrnT family toxin</fullName>
    </submittedName>
</protein>
<organism evidence="1 2">
    <name type="scientific">Psychromarinibacter sediminicola</name>
    <dbReference type="NCBI Taxonomy" id="3033385"/>
    <lineage>
        <taxon>Bacteria</taxon>
        <taxon>Pseudomonadati</taxon>
        <taxon>Pseudomonadota</taxon>
        <taxon>Alphaproteobacteria</taxon>
        <taxon>Rhodobacterales</taxon>
        <taxon>Paracoccaceae</taxon>
        <taxon>Psychromarinibacter</taxon>
    </lineage>
</organism>
<dbReference type="Pfam" id="PF04365">
    <property type="entry name" value="BrnT_toxin"/>
    <property type="match status" value="1"/>
</dbReference>
<dbReference type="Gene3D" id="3.10.450.530">
    <property type="entry name" value="Ribonuclease toxin, BrnT, of type II toxin-antitoxin system"/>
    <property type="match status" value="1"/>
</dbReference>
<proteinExistence type="predicted"/>
<evidence type="ECO:0000313" key="1">
    <source>
        <dbReference type="EMBL" id="MDF0602530.1"/>
    </source>
</evidence>
<dbReference type="InterPro" id="IPR007460">
    <property type="entry name" value="BrnT_toxin"/>
</dbReference>
<dbReference type="EMBL" id="JARGYC010000053">
    <property type="protein sequence ID" value="MDF0602530.1"/>
    <property type="molecule type" value="Genomic_DNA"/>
</dbReference>
<dbReference type="AlphaFoldDB" id="A0AAE3TBC2"/>
<gene>
    <name evidence="1" type="ORF">P1J78_17465</name>
</gene>
<reference evidence="1" key="1">
    <citation type="submission" date="2023-03" db="EMBL/GenBank/DDBJ databases">
        <title>Multiphase analysis and comparison of six strains from genera Psychromarinibacter, Lutimaribacter, and Maritimibacter, including a novel species: Psychromarinibacter sediminicola sp. nov.</title>
        <authorList>
            <person name="Wang Y.-H."/>
            <person name="Ye M.-Q."/>
            <person name="Du Z.-J."/>
        </authorList>
    </citation>
    <scope>NUCLEOTIDE SEQUENCE</scope>
    <source>
        <strain evidence="1">C21-152</strain>
    </source>
</reference>
<dbReference type="InterPro" id="IPR038573">
    <property type="entry name" value="BrnT_sf"/>
</dbReference>
<dbReference type="RefSeq" id="WP_275568658.1">
    <property type="nucleotide sequence ID" value="NZ_JARGYC010000053.1"/>
</dbReference>
<accession>A0AAE3TBC2</accession>
<name>A0AAE3TBC2_9RHOB</name>
<evidence type="ECO:0000313" key="2">
    <source>
        <dbReference type="Proteomes" id="UP001220964"/>
    </source>
</evidence>